<dbReference type="SMART" id="SM00248">
    <property type="entry name" value="ANK"/>
    <property type="match status" value="3"/>
</dbReference>
<dbReference type="Gene3D" id="1.25.40.20">
    <property type="entry name" value="Ankyrin repeat-containing domain"/>
    <property type="match status" value="1"/>
</dbReference>
<dbReference type="Pfam" id="PF12796">
    <property type="entry name" value="Ank_2"/>
    <property type="match status" value="1"/>
</dbReference>
<dbReference type="SUPFAM" id="SSF47769">
    <property type="entry name" value="SAM/Pointed domain"/>
    <property type="match status" value="1"/>
</dbReference>
<reference evidence="5" key="3">
    <citation type="submission" date="2025-05" db="UniProtKB">
        <authorList>
            <consortium name="RefSeq"/>
        </authorList>
    </citation>
    <scope>NUCLEOTIDE SEQUENCE [LARGE SCALE GENOMIC DNA]</scope>
    <source>
        <strain evidence="5">DH4</strain>
    </source>
</reference>
<dbReference type="KEGG" id="ame:113218939"/>
<reference evidence="4" key="1">
    <citation type="submission" date="2021-01" db="UniProtKB">
        <authorList>
            <consortium name="EnsemblMetazoa"/>
        </authorList>
    </citation>
    <scope>IDENTIFICATION</scope>
    <source>
        <strain evidence="4">DH4</strain>
    </source>
</reference>
<keyword evidence="1" id="KW-0040">ANK repeat</keyword>
<dbReference type="InterPro" id="IPR036770">
    <property type="entry name" value="Ankyrin_rpt-contain_sf"/>
</dbReference>
<dbReference type="PROSITE" id="PS50297">
    <property type="entry name" value="ANK_REP_REGION"/>
    <property type="match status" value="1"/>
</dbReference>
<gene>
    <name evidence="6" type="primary">LOC113218939</name>
</gene>
<accession>A0A8B8H284</accession>
<sequence>MQINYEKKRNYYMQETVEVEVIKALQKEEYTLNTVNSYGENLLHISAANDCLDIIKEIFRKYECHQIINRKNKFGWTPLMLAIRNRNIKTVKYLLQQNANINESTYLGMSVFGLAAAINKDMFDIVYEACPSALLNTQNDDITPLCIAAMKNDKNLFFKLIELGFDVSKSNEYTYIMMKQSTIPEIKNFAKNLDIEEYWNNNSDNIFIEDETNVTAFNTHYNIGKNLQNLLKLPPLNLTNHLETDQCALISPTLTFNKILPTSPNIYFIQNKYKIDEININTMHNTVDNQIISNKNEIVSIYLKNKTTNELSLQRLQSIRPPDLDIQNEEEDLNTTLGYVPEFSPLRSPNVPSSINDENVFGEDTPTPPRYKTPPRGMILNSEEAKMFALLKHYGLNQYVSIFLQQEIDVDLFVTLTNEDLIEIGIENEADRKIILNVIADYKKSMV</sequence>
<dbReference type="AlphaFoldDB" id="A0A7M7MMI7"/>
<evidence type="ECO:0000256" key="1">
    <source>
        <dbReference type="PROSITE-ProRule" id="PRU00023"/>
    </source>
</evidence>
<name>A0A7M7MMI7_APIME</name>
<dbReference type="InterPro" id="IPR013761">
    <property type="entry name" value="SAM/pointed_sf"/>
</dbReference>
<evidence type="ECO:0000259" key="3">
    <source>
        <dbReference type="PROSITE" id="PS50105"/>
    </source>
</evidence>
<reference evidence="6" key="2">
    <citation type="submission" date="2025-04" db="UniProtKB">
        <authorList>
            <consortium name="RefSeq"/>
        </authorList>
    </citation>
    <scope>IDENTIFICATION</scope>
    <source>
        <strain evidence="6">DH4</strain>
        <tissue evidence="6">Whole body</tissue>
    </source>
</reference>
<dbReference type="InterPro" id="IPR001660">
    <property type="entry name" value="SAM"/>
</dbReference>
<dbReference type="RefSeq" id="XP_026298102.1">
    <property type="nucleotide sequence ID" value="XM_026442317.1"/>
</dbReference>
<organism evidence="4">
    <name type="scientific">Apis mellifera</name>
    <name type="common">Honeybee</name>
    <dbReference type="NCBI Taxonomy" id="7460"/>
    <lineage>
        <taxon>Eukaryota</taxon>
        <taxon>Metazoa</taxon>
        <taxon>Ecdysozoa</taxon>
        <taxon>Arthropoda</taxon>
        <taxon>Hexapoda</taxon>
        <taxon>Insecta</taxon>
        <taxon>Pterygota</taxon>
        <taxon>Neoptera</taxon>
        <taxon>Endopterygota</taxon>
        <taxon>Hymenoptera</taxon>
        <taxon>Apocrita</taxon>
        <taxon>Aculeata</taxon>
        <taxon>Apoidea</taxon>
        <taxon>Anthophila</taxon>
        <taxon>Apidae</taxon>
        <taxon>Apis</taxon>
    </lineage>
</organism>
<dbReference type="PANTHER" id="PTHR24121:SF21">
    <property type="entry name" value="ANKYRIN REPEAT FAMILY PROTEIN"/>
    <property type="match status" value="1"/>
</dbReference>
<dbReference type="SUPFAM" id="SSF48403">
    <property type="entry name" value="Ankyrin repeat"/>
    <property type="match status" value="1"/>
</dbReference>
<dbReference type="SMART" id="SM00454">
    <property type="entry name" value="SAM"/>
    <property type="match status" value="1"/>
</dbReference>
<dbReference type="GeneID" id="113218939"/>
<dbReference type="Pfam" id="PF00536">
    <property type="entry name" value="SAM_1"/>
    <property type="match status" value="1"/>
</dbReference>
<evidence type="ECO:0000313" key="6">
    <source>
        <dbReference type="RefSeq" id="XP_026298102.1"/>
    </source>
</evidence>
<dbReference type="EnsemblMetazoa" id="XM_026442317">
    <property type="protein sequence ID" value="XP_026298102"/>
    <property type="gene ID" value="LOC113218939"/>
</dbReference>
<accession>A0A7M7MMI7</accession>
<evidence type="ECO:0000313" key="4">
    <source>
        <dbReference type="EnsemblMetazoa" id="XP_026298102"/>
    </source>
</evidence>
<dbReference type="PROSITE" id="PS50105">
    <property type="entry name" value="SAM_DOMAIN"/>
    <property type="match status" value="1"/>
</dbReference>
<dbReference type="Gene3D" id="1.10.150.50">
    <property type="entry name" value="Transcription Factor, Ets-1"/>
    <property type="match status" value="1"/>
</dbReference>
<proteinExistence type="predicted"/>
<dbReference type="PANTHER" id="PTHR24121">
    <property type="entry name" value="NO MECHANORECEPTOR POTENTIAL C, ISOFORM D-RELATED"/>
    <property type="match status" value="1"/>
</dbReference>
<feature type="repeat" description="ANK" evidence="1">
    <location>
        <begin position="74"/>
        <end position="106"/>
    </location>
</feature>
<dbReference type="PROSITE" id="PS50088">
    <property type="entry name" value="ANK_REPEAT"/>
    <property type="match status" value="1"/>
</dbReference>
<dbReference type="OrthoDB" id="539213at2759"/>
<keyword evidence="5" id="KW-1185">Reference proteome</keyword>
<evidence type="ECO:0000313" key="5">
    <source>
        <dbReference type="Proteomes" id="UP000005203"/>
    </source>
</evidence>
<feature type="domain" description="SAM" evidence="3">
    <location>
        <begin position="391"/>
        <end position="445"/>
    </location>
</feature>
<protein>
    <submittedName>
        <fullName evidence="6">Uncharacterized protein LOC113218939</fullName>
    </submittedName>
</protein>
<dbReference type="InterPro" id="IPR002110">
    <property type="entry name" value="Ankyrin_rpt"/>
</dbReference>
<feature type="region of interest" description="Disordered" evidence="2">
    <location>
        <begin position="354"/>
        <end position="375"/>
    </location>
</feature>
<dbReference type="Proteomes" id="UP000005203">
    <property type="component" value="Linkage group LG1"/>
</dbReference>
<evidence type="ECO:0000256" key="2">
    <source>
        <dbReference type="SAM" id="MobiDB-lite"/>
    </source>
</evidence>